<evidence type="ECO:0000259" key="2">
    <source>
        <dbReference type="PROSITE" id="PS50110"/>
    </source>
</evidence>
<dbReference type="InterPro" id="IPR011006">
    <property type="entry name" value="CheY-like_superfamily"/>
</dbReference>
<keyword evidence="4" id="KW-1185">Reference proteome</keyword>
<protein>
    <recommendedName>
        <fullName evidence="2">Response regulatory domain-containing protein</fullName>
    </recommendedName>
</protein>
<evidence type="ECO:0000313" key="4">
    <source>
        <dbReference type="Proteomes" id="UP000781710"/>
    </source>
</evidence>
<dbReference type="SMART" id="SM00448">
    <property type="entry name" value="REC"/>
    <property type="match status" value="1"/>
</dbReference>
<dbReference type="EMBL" id="PDWW01000014">
    <property type="protein sequence ID" value="KAF1724812.1"/>
    <property type="molecule type" value="Genomic_DNA"/>
</dbReference>
<proteinExistence type="predicted"/>
<gene>
    <name evidence="3" type="ORF">CSC78_10905</name>
</gene>
<evidence type="ECO:0000313" key="3">
    <source>
        <dbReference type="EMBL" id="KAF1724812.1"/>
    </source>
</evidence>
<evidence type="ECO:0000256" key="1">
    <source>
        <dbReference type="PROSITE-ProRule" id="PRU00169"/>
    </source>
</evidence>
<dbReference type="Gene3D" id="3.40.50.2300">
    <property type="match status" value="1"/>
</dbReference>
<reference evidence="3 4" key="1">
    <citation type="submission" date="2017-10" db="EMBL/GenBank/DDBJ databases">
        <title>Whole genome sequencing of members of genus Pseudoxanthomonas.</title>
        <authorList>
            <person name="Kumar S."/>
            <person name="Bansal K."/>
            <person name="Kaur A."/>
            <person name="Patil P."/>
            <person name="Sharma S."/>
            <person name="Patil P.B."/>
        </authorList>
    </citation>
    <scope>NUCLEOTIDE SEQUENCE [LARGE SCALE GENOMIC DNA]</scope>
    <source>
        <strain evidence="3 4">DSM 17109</strain>
    </source>
</reference>
<accession>A0ABQ6ZGK4</accession>
<keyword evidence="1" id="KW-0597">Phosphoprotein</keyword>
<dbReference type="RefSeq" id="WP_162337908.1">
    <property type="nucleotide sequence ID" value="NZ_JBHSRQ010000011.1"/>
</dbReference>
<feature type="modified residue" description="4-aspartylphosphate" evidence="1">
    <location>
        <position position="57"/>
    </location>
</feature>
<dbReference type="PROSITE" id="PS50110">
    <property type="entry name" value="RESPONSE_REGULATORY"/>
    <property type="match status" value="1"/>
</dbReference>
<dbReference type="SUPFAM" id="SSF52172">
    <property type="entry name" value="CheY-like"/>
    <property type="match status" value="1"/>
</dbReference>
<feature type="domain" description="Response regulatory" evidence="2">
    <location>
        <begin position="6"/>
        <end position="117"/>
    </location>
</feature>
<dbReference type="Proteomes" id="UP000781710">
    <property type="component" value="Unassembled WGS sequence"/>
</dbReference>
<name>A0ABQ6ZGK4_9GAMM</name>
<organism evidence="3 4">
    <name type="scientific">Pseudoxanthomonas japonensis</name>
    <dbReference type="NCBI Taxonomy" id="69284"/>
    <lineage>
        <taxon>Bacteria</taxon>
        <taxon>Pseudomonadati</taxon>
        <taxon>Pseudomonadota</taxon>
        <taxon>Gammaproteobacteria</taxon>
        <taxon>Lysobacterales</taxon>
        <taxon>Lysobacteraceae</taxon>
        <taxon>Pseudoxanthomonas</taxon>
    </lineage>
</organism>
<dbReference type="InterPro" id="IPR001789">
    <property type="entry name" value="Sig_transdc_resp-reg_receiver"/>
</dbReference>
<comment type="caution">
    <text evidence="3">The sequence shown here is derived from an EMBL/GenBank/DDBJ whole genome shotgun (WGS) entry which is preliminary data.</text>
</comment>
<sequence>MFVGKRVLLVDDQPPAVAWLREYLESGGAEVVMEPSFSAALDALNQRRNHFDLVTIDLMMPTTGVPDSMFAARPPLYTQFPGLLLAIAARNSGYGSNKVLLYSVQDTDEIETEAARVGVGYCVKGRPRDLKERIRSLLDR</sequence>